<dbReference type="OrthoDB" id="965063at2"/>
<keyword evidence="1" id="KW-1133">Transmembrane helix</keyword>
<keyword evidence="3" id="KW-1185">Reference proteome</keyword>
<evidence type="ECO:0000313" key="3">
    <source>
        <dbReference type="Proteomes" id="UP000239590"/>
    </source>
</evidence>
<evidence type="ECO:0008006" key="4">
    <source>
        <dbReference type="Google" id="ProtNLM"/>
    </source>
</evidence>
<feature type="transmembrane region" description="Helical" evidence="1">
    <location>
        <begin position="86"/>
        <end position="110"/>
    </location>
</feature>
<comment type="caution">
    <text evidence="2">The sequence shown here is derived from an EMBL/GenBank/DDBJ whole genome shotgun (WGS) entry which is preliminary data.</text>
</comment>
<evidence type="ECO:0000313" key="2">
    <source>
        <dbReference type="EMBL" id="PQA58965.1"/>
    </source>
</evidence>
<feature type="transmembrane region" description="Helical" evidence="1">
    <location>
        <begin position="6"/>
        <end position="23"/>
    </location>
</feature>
<proteinExistence type="predicted"/>
<gene>
    <name evidence="2" type="ORF">C5O19_04720</name>
</gene>
<accession>A0A2S7IMQ7</accession>
<organism evidence="2 3">
    <name type="scientific">Siphonobacter curvatus</name>
    <dbReference type="NCBI Taxonomy" id="2094562"/>
    <lineage>
        <taxon>Bacteria</taxon>
        <taxon>Pseudomonadati</taxon>
        <taxon>Bacteroidota</taxon>
        <taxon>Cytophagia</taxon>
        <taxon>Cytophagales</taxon>
        <taxon>Cytophagaceae</taxon>
        <taxon>Siphonobacter</taxon>
    </lineage>
</organism>
<dbReference type="EMBL" id="PTRA01000001">
    <property type="protein sequence ID" value="PQA58965.1"/>
    <property type="molecule type" value="Genomic_DNA"/>
</dbReference>
<evidence type="ECO:0000256" key="1">
    <source>
        <dbReference type="SAM" id="Phobius"/>
    </source>
</evidence>
<keyword evidence="1" id="KW-0472">Membrane</keyword>
<reference evidence="3" key="1">
    <citation type="submission" date="2018-02" db="EMBL/GenBank/DDBJ databases">
        <title>Genome sequencing of Solimonas sp. HR-BB.</title>
        <authorList>
            <person name="Lee Y."/>
            <person name="Jeon C.O."/>
        </authorList>
    </citation>
    <scope>NUCLEOTIDE SEQUENCE [LARGE SCALE GENOMIC DNA]</scope>
    <source>
        <strain evidence="3">HR-U</strain>
    </source>
</reference>
<protein>
    <recommendedName>
        <fullName evidence="4">DUF3592 domain-containing protein</fullName>
    </recommendedName>
</protein>
<keyword evidence="1" id="KW-0812">Transmembrane</keyword>
<dbReference type="Proteomes" id="UP000239590">
    <property type="component" value="Unassembled WGS sequence"/>
</dbReference>
<dbReference type="AlphaFoldDB" id="A0A2S7IMQ7"/>
<name>A0A2S7IMQ7_9BACT</name>
<sequence length="112" mass="12295">MVVFGVIVTVIGAIAFLIGWTVLQKRRSWMKTTGRTFGQVEDGRIVYEVAGQSYALRITRTNLQGRSLPIRYALDKPGQSRIDAPLATWLAPGFFLLLGTGLLLIGIGMIKS</sequence>
<dbReference type="RefSeq" id="WP_104710129.1">
    <property type="nucleotide sequence ID" value="NZ_PTRA01000001.1"/>
</dbReference>